<name>A0A2P1MXV3_9CAUD</name>
<feature type="compositionally biased region" description="Polar residues" evidence="4">
    <location>
        <begin position="381"/>
        <end position="396"/>
    </location>
</feature>
<dbReference type="GeneID" id="54990173"/>
<proteinExistence type="predicted"/>
<accession>A0A2P1MXV3</accession>
<sequence>MADFWKSLRLGGLKDGTENYDIELPEENLALNIREIEKNAKDNNINKSLNGNQKAYAEPFLTAFDTNPEYRDKSSYTKGEHNLHDVLKKFGSNPILNSVILTRQNQVSMYCQPARYSEKGLGFQVRMRDFNKEPGRQQKEEIKRIEEFLLNTGKDRDIDRDSFQNFCRKIVRDTYIFDQVNFEKIFNKKTNKLEKFIAVDPSTIFYGTNAKGEIIKGGQRYVQVIDKQVRAAFTSREMAMGIRNPRTDIGSSGYGLSEVEIAMRELIAFINTESFNDRFFSHGGTTRGVLQIKTGQQQSQRALQNFKREWKNSLSGINGSWQIPVVSAEDINFVNMTPTANDMQFEKWLNFLINIIASLYGIDPAEIGFPNKGGATGSKGGNTLNESDPQKKLQQSQNKGLQPLLRFIEDLINKHLVEEFGEQYLFQFVGGDTKSEEEKLDILTKEVSTFKTVNEARKEKGFEPIEGGDIILKAEYIQGIGQDMNRERFEAEKEGLLGNDAPNKLDPSKQPLDGTDEDVNGKADEMGKDGQPKDDKAGYQKQTMDEE</sequence>
<feature type="region of interest" description="Disordered" evidence="4">
    <location>
        <begin position="490"/>
        <end position="547"/>
    </location>
</feature>
<keyword evidence="1" id="KW-1188">Viral release from host cell</keyword>
<feature type="region of interest" description="Disordered" evidence="4">
    <location>
        <begin position="373"/>
        <end position="396"/>
    </location>
</feature>
<evidence type="ECO:0000313" key="5">
    <source>
        <dbReference type="EMBL" id="AVP40417.1"/>
    </source>
</evidence>
<keyword evidence="6" id="KW-1185">Reference proteome</keyword>
<dbReference type="RefSeq" id="YP_009799684.1">
    <property type="nucleotide sequence ID" value="NC_047945.1"/>
</dbReference>
<evidence type="ECO:0000256" key="2">
    <source>
        <dbReference type="ARBA" id="ARBA00023009"/>
    </source>
</evidence>
<keyword evidence="2" id="KW-1162">Viral penetration into host cytoplasm</keyword>
<protein>
    <recommendedName>
        <fullName evidence="7">Portal protein</fullName>
    </recommendedName>
</protein>
<dbReference type="Proteomes" id="UP000241797">
    <property type="component" value="Segment"/>
</dbReference>
<dbReference type="KEGG" id="vg:54990173"/>
<evidence type="ECO:0000256" key="1">
    <source>
        <dbReference type="ARBA" id="ARBA00022950"/>
    </source>
</evidence>
<keyword evidence="1" id="KW-0118">Viral capsid assembly</keyword>
<keyword evidence="3" id="KW-0231">Viral genome packaging</keyword>
<reference evidence="5 6" key="1">
    <citation type="submission" date="2018-03" db="EMBL/GenBank/DDBJ databases">
        <title>Isolation, the biological characteristics and genomics of two new strains of lysate Staphylococcus aureus phage.</title>
        <authorList>
            <person name="Jin X."/>
            <person name="Zhang C."/>
        </authorList>
    </citation>
    <scope>NUCLEOTIDE SEQUENCE [LARGE SCALE GENOMIC DNA]</scope>
</reference>
<dbReference type="EMBL" id="MH078572">
    <property type="protein sequence ID" value="AVP40417.1"/>
    <property type="molecule type" value="Genomic_DNA"/>
</dbReference>
<feature type="compositionally biased region" description="Basic and acidic residues" evidence="4">
    <location>
        <begin position="519"/>
        <end position="538"/>
    </location>
</feature>
<dbReference type="InterPro" id="IPR006944">
    <property type="entry name" value="Phage/GTA_portal"/>
</dbReference>
<evidence type="ECO:0000313" key="6">
    <source>
        <dbReference type="Proteomes" id="UP000241797"/>
    </source>
</evidence>
<organism evidence="5 6">
    <name type="scientific">Staphylococcus phage phiSA_BS1</name>
    <dbReference type="NCBI Taxonomy" id="2126734"/>
    <lineage>
        <taxon>Viruses</taxon>
        <taxon>Duplodnaviria</taxon>
        <taxon>Heunggongvirae</taxon>
        <taxon>Uroviricota</taxon>
        <taxon>Caudoviricetes</taxon>
        <taxon>Herelleviridae</taxon>
        <taxon>Twortvirinae</taxon>
        <taxon>Baoshanvirus</taxon>
        <taxon>Baoshanvirus BS1</taxon>
    </lineage>
</organism>
<dbReference type="Pfam" id="PF04860">
    <property type="entry name" value="Phage_portal"/>
    <property type="match status" value="1"/>
</dbReference>
<evidence type="ECO:0000256" key="3">
    <source>
        <dbReference type="ARBA" id="ARBA00023219"/>
    </source>
</evidence>
<evidence type="ECO:0008006" key="7">
    <source>
        <dbReference type="Google" id="ProtNLM"/>
    </source>
</evidence>
<keyword evidence="2" id="KW-1160">Virus entry into host cell</keyword>
<evidence type="ECO:0000256" key="4">
    <source>
        <dbReference type="SAM" id="MobiDB-lite"/>
    </source>
</evidence>
<keyword evidence="2" id="KW-1171">Viral genome ejection through host cell envelope</keyword>